<comment type="caution">
    <text evidence="1">The sequence shown here is derived from an EMBL/GenBank/DDBJ whole genome shotgun (WGS) entry which is preliminary data.</text>
</comment>
<accession>A0ACB7PL77</accession>
<reference evidence="1 2" key="1">
    <citation type="journal article" date="2021" name="Nat. Commun.">
        <title>Genetic determinants of endophytism in the Arabidopsis root mycobiome.</title>
        <authorList>
            <person name="Mesny F."/>
            <person name="Miyauchi S."/>
            <person name="Thiergart T."/>
            <person name="Pickel B."/>
            <person name="Atanasova L."/>
            <person name="Karlsson M."/>
            <person name="Huettel B."/>
            <person name="Barry K.W."/>
            <person name="Haridas S."/>
            <person name="Chen C."/>
            <person name="Bauer D."/>
            <person name="Andreopoulos W."/>
            <person name="Pangilinan J."/>
            <person name="LaButti K."/>
            <person name="Riley R."/>
            <person name="Lipzen A."/>
            <person name="Clum A."/>
            <person name="Drula E."/>
            <person name="Henrissat B."/>
            <person name="Kohler A."/>
            <person name="Grigoriev I.V."/>
            <person name="Martin F.M."/>
            <person name="Hacquard S."/>
        </authorList>
    </citation>
    <scope>NUCLEOTIDE SEQUENCE [LARGE SCALE GENOMIC DNA]</scope>
    <source>
        <strain evidence="1 2">MPI-SDFR-AT-0079</strain>
    </source>
</reference>
<proteinExistence type="predicted"/>
<dbReference type="EMBL" id="JAGIZQ010000002">
    <property type="protein sequence ID" value="KAH6641136.1"/>
    <property type="molecule type" value="Genomic_DNA"/>
</dbReference>
<sequence length="190" mass="20688">MKRLFHRLHRQKEASYAPQLIPVRSSDMESSEILPLAGGGSTGHHDTRIRFRSGMEDRGVEAWPGSPEDHISLASRGEHDVGVDLSLQPPANQQSEHFRVPSLTSARGTWEPPPPQGEPCASLGQAKRNTVPAPPLPLPPKEQASGVQASGVDTSIGLGPSRTQKCEDCELERPILWLCRACNLAFCNEC</sequence>
<name>A0ACB7PL77_9PEZI</name>
<keyword evidence="2" id="KW-1185">Reference proteome</keyword>
<organism evidence="1 2">
    <name type="scientific">Chaetomium tenue</name>
    <dbReference type="NCBI Taxonomy" id="1854479"/>
    <lineage>
        <taxon>Eukaryota</taxon>
        <taxon>Fungi</taxon>
        <taxon>Dikarya</taxon>
        <taxon>Ascomycota</taxon>
        <taxon>Pezizomycotina</taxon>
        <taxon>Sordariomycetes</taxon>
        <taxon>Sordariomycetidae</taxon>
        <taxon>Sordariales</taxon>
        <taxon>Chaetomiaceae</taxon>
        <taxon>Chaetomium</taxon>
    </lineage>
</organism>
<protein>
    <submittedName>
        <fullName evidence="1">Uncharacterized protein</fullName>
    </submittedName>
</protein>
<evidence type="ECO:0000313" key="1">
    <source>
        <dbReference type="EMBL" id="KAH6641136.1"/>
    </source>
</evidence>
<gene>
    <name evidence="1" type="ORF">F5144DRAFT_123937</name>
</gene>
<evidence type="ECO:0000313" key="2">
    <source>
        <dbReference type="Proteomes" id="UP000724584"/>
    </source>
</evidence>
<dbReference type="Proteomes" id="UP000724584">
    <property type="component" value="Unassembled WGS sequence"/>
</dbReference>